<evidence type="ECO:0008006" key="4">
    <source>
        <dbReference type="Google" id="ProtNLM"/>
    </source>
</evidence>
<accession>A0ABT5DXX4</accession>
<dbReference type="RefSeq" id="WP_272086944.1">
    <property type="nucleotide sequence ID" value="NZ_JAQNDL010000001.1"/>
</dbReference>
<feature type="region of interest" description="Disordered" evidence="1">
    <location>
        <begin position="1"/>
        <end position="45"/>
    </location>
</feature>
<reference evidence="2 3" key="1">
    <citation type="submission" date="2022-11" db="EMBL/GenBank/DDBJ databases">
        <title>Minimal conservation of predation-associated metabolite biosynthetic gene clusters underscores biosynthetic potential of Myxococcota including descriptions for ten novel species: Archangium lansinium sp. nov., Myxococcus landrumus sp. nov., Nannocystis bai.</title>
        <authorList>
            <person name="Ahearne A."/>
            <person name="Stevens C."/>
            <person name="Dowd S."/>
        </authorList>
    </citation>
    <scope>NUCLEOTIDE SEQUENCE [LARGE SCALE GENOMIC DNA]</scope>
    <source>
        <strain evidence="2 3">BB15-2</strain>
    </source>
</reference>
<dbReference type="Proteomes" id="UP001221686">
    <property type="component" value="Unassembled WGS sequence"/>
</dbReference>
<sequence>MTGSDPSANAPKPEIDRAAARGVLDPAWEDELRRGQEAEGETGSIEPELAMLRLLRHARAPEALTAGELDKLWSGELAPALTPTPWWRRRWLWGAVPAVATAAVVMVVIRGPEPQPQASVTAAAAPMEPGLLQPATATATAGPSTAQLLAQQFAQLEHDARRDLDDRVDDDRGLLRQDLLAMSLGDKP</sequence>
<organism evidence="2 3">
    <name type="scientific">Nannocystis bainbridge</name>
    <dbReference type="NCBI Taxonomy" id="2995303"/>
    <lineage>
        <taxon>Bacteria</taxon>
        <taxon>Pseudomonadati</taxon>
        <taxon>Myxococcota</taxon>
        <taxon>Polyangia</taxon>
        <taxon>Nannocystales</taxon>
        <taxon>Nannocystaceae</taxon>
        <taxon>Nannocystis</taxon>
    </lineage>
</organism>
<keyword evidence="3" id="KW-1185">Reference proteome</keyword>
<proteinExistence type="predicted"/>
<gene>
    <name evidence="2" type="ORF">POL25_16265</name>
</gene>
<comment type="caution">
    <text evidence="2">The sequence shown here is derived from an EMBL/GenBank/DDBJ whole genome shotgun (WGS) entry which is preliminary data.</text>
</comment>
<evidence type="ECO:0000313" key="3">
    <source>
        <dbReference type="Proteomes" id="UP001221686"/>
    </source>
</evidence>
<evidence type="ECO:0000256" key="1">
    <source>
        <dbReference type="SAM" id="MobiDB-lite"/>
    </source>
</evidence>
<evidence type="ECO:0000313" key="2">
    <source>
        <dbReference type="EMBL" id="MDC0718465.1"/>
    </source>
</evidence>
<name>A0ABT5DXX4_9BACT</name>
<dbReference type="EMBL" id="JAQNDL010000001">
    <property type="protein sequence ID" value="MDC0718465.1"/>
    <property type="molecule type" value="Genomic_DNA"/>
</dbReference>
<protein>
    <recommendedName>
        <fullName evidence="4">Anti sigma-E protein RseA N-terminal domain-containing protein</fullName>
    </recommendedName>
</protein>